<dbReference type="EMBL" id="QQBG01000010">
    <property type="protein sequence ID" value="RDB31627.1"/>
    <property type="molecule type" value="Genomic_DNA"/>
</dbReference>
<feature type="transmembrane region" description="Helical" evidence="3">
    <location>
        <begin position="317"/>
        <end position="342"/>
    </location>
</feature>
<feature type="domain" description="P-type ATPase A" evidence="4">
    <location>
        <begin position="207"/>
        <end position="301"/>
    </location>
</feature>
<dbReference type="GO" id="GO:0043682">
    <property type="term" value="F:P-type divalent copper transporter activity"/>
    <property type="evidence" value="ECO:0007669"/>
    <property type="project" value="TreeGrafter"/>
</dbReference>
<evidence type="ECO:0000313" key="5">
    <source>
        <dbReference type="EMBL" id="RDB31627.1"/>
    </source>
</evidence>
<evidence type="ECO:0000313" key="6">
    <source>
        <dbReference type="Proteomes" id="UP000253816"/>
    </source>
</evidence>
<evidence type="ECO:0000259" key="4">
    <source>
        <dbReference type="Pfam" id="PF00122"/>
    </source>
</evidence>
<feature type="transmembrane region" description="Helical" evidence="3">
    <location>
        <begin position="671"/>
        <end position="691"/>
    </location>
</feature>
<dbReference type="InterPro" id="IPR008250">
    <property type="entry name" value="ATPase_P-typ_transduc_dom_A_sf"/>
</dbReference>
<feature type="transmembrane region" description="Helical" evidence="3">
    <location>
        <begin position="348"/>
        <end position="370"/>
    </location>
</feature>
<evidence type="ECO:0000256" key="2">
    <source>
        <dbReference type="ARBA" id="ARBA00022967"/>
    </source>
</evidence>
<reference evidence="5 6" key="1">
    <citation type="submission" date="2018-07" db="EMBL/GenBank/DDBJ databases">
        <title>Comparative genomics of the Candidatus Parilichlamydiaceae reveals evidence of convergent evolution and genome reduction in the phylum Chlamydiae.</title>
        <authorList>
            <person name="Taylor-Brown A."/>
            <person name="Polkinghorne A."/>
        </authorList>
    </citation>
    <scope>NUCLEOTIDE SEQUENCE [LARGE SCALE GENOMIC DNA]</scope>
    <source>
        <strain evidence="5 6">Hat2</strain>
    </source>
</reference>
<dbReference type="PANTHER" id="PTHR43520">
    <property type="entry name" value="ATP7, ISOFORM B"/>
    <property type="match status" value="1"/>
</dbReference>
<accession>A0A369KFE8</accession>
<keyword evidence="1" id="KW-0479">Metal-binding</keyword>
<comment type="caution">
    <text evidence="5">The sequence shown here is derived from an EMBL/GenBank/DDBJ whole genome shotgun (WGS) entry which is preliminary data.</text>
</comment>
<protein>
    <submittedName>
        <fullName evidence="5">Lead, cadmium, zinc and mercury transporting ATPase</fullName>
    </submittedName>
</protein>
<feature type="transmembrane region" description="Helical" evidence="3">
    <location>
        <begin position="697"/>
        <end position="718"/>
    </location>
</feature>
<keyword evidence="3" id="KW-0472">Membrane</keyword>
<evidence type="ECO:0000256" key="1">
    <source>
        <dbReference type="ARBA" id="ARBA00022723"/>
    </source>
</evidence>
<dbReference type="Proteomes" id="UP000253816">
    <property type="component" value="Unassembled WGS sequence"/>
</dbReference>
<feature type="transmembrane region" description="Helical" evidence="3">
    <location>
        <begin position="170"/>
        <end position="189"/>
    </location>
</feature>
<sequence length="725" mass="81625">MYKALFRIQSPSTVHYESILREDIARLPGFRKIGINPLSHAFLVAYEAEAFEPSFLLRLLEEKGIFCTLEWVIEDNFYKTSSLALVRLRSAGCRILSLIGVSLFQAILVGSQEVSLGLAFLGLGDLYWTMYQIRLSGCLPELVQRQMKWLTFYASLCLALRVGGEVVFPHLLFIHFLLTIASASVLLHTDLISKITHQQDLDHLWAQVKVIRNGIHDLIEIPIDTIVGGEFVLVQVGDLFPADGTITSGATLVDDSWLDGKTYSCAKYEGDQVLSGSRNLTASVLVLTTCSRKLSLFSRIHDNLIPLDSRKAPTREFTFSIMPFLLGIVLTCCFEFLLFNILQFPRPSLGLALSRVIHGFPFLGFLGLAFTDALTRRQILEEHPEIYVPKLFLFSEPIRHIIFKKEFLTRKRYILSDLLTLPSAVSIELTFHSSFSKGAVLLIASSIQRHANLELAQALFDVYIPNSTQKKPKEAIEIVSSMLSFSNIDPGKGIETCFRGSQILMGLPDWIAQKGKTDLSMIRDWIDTCLIKGEHVEVMSLEGAIIAAFSFAEECLPNTLSILQSIQRANCQSILCTEHIKSPFIDEIRRFTELEVMHPEEIGSFIHKSGKRVACIERPLSPMPLEPSYLEICTLKERTGDAIPIQIVPQKEEHVGVALLLINQYIRIRNLNILLSYLWSAFTINLQALIAPHWTEIFLILLQLCGALVIGLHATQWLHVRCTKQ</sequence>
<dbReference type="GO" id="GO:0005507">
    <property type="term" value="F:copper ion binding"/>
    <property type="evidence" value="ECO:0007669"/>
    <property type="project" value="TreeGrafter"/>
</dbReference>
<dbReference type="Pfam" id="PF00122">
    <property type="entry name" value="E1-E2_ATPase"/>
    <property type="match status" value="1"/>
</dbReference>
<dbReference type="RefSeq" id="WP_114544202.1">
    <property type="nucleotide sequence ID" value="NZ_QQBG01000010.1"/>
</dbReference>
<dbReference type="PANTHER" id="PTHR43520:SF8">
    <property type="entry name" value="P-TYPE CU(+) TRANSPORTER"/>
    <property type="match status" value="1"/>
</dbReference>
<dbReference type="OrthoDB" id="9766480at2"/>
<dbReference type="GO" id="GO:0055070">
    <property type="term" value="P:copper ion homeostasis"/>
    <property type="evidence" value="ECO:0007669"/>
    <property type="project" value="TreeGrafter"/>
</dbReference>
<keyword evidence="2" id="KW-1278">Translocase</keyword>
<keyword evidence="3" id="KW-1133">Transmembrane helix</keyword>
<gene>
    <name evidence="5" type="ORF">HAT2_00238</name>
</gene>
<dbReference type="AlphaFoldDB" id="A0A369KFE8"/>
<keyword evidence="6" id="KW-1185">Reference proteome</keyword>
<dbReference type="GO" id="GO:0016020">
    <property type="term" value="C:membrane"/>
    <property type="evidence" value="ECO:0007669"/>
    <property type="project" value="TreeGrafter"/>
</dbReference>
<organism evidence="5 6">
    <name type="scientific">Candidatus Similichlamydia laticola</name>
    <dbReference type="NCBI Taxonomy" id="2170265"/>
    <lineage>
        <taxon>Bacteria</taxon>
        <taxon>Pseudomonadati</taxon>
        <taxon>Chlamydiota</taxon>
        <taxon>Chlamydiia</taxon>
        <taxon>Parachlamydiales</taxon>
        <taxon>Candidatus Parilichlamydiaceae</taxon>
        <taxon>Candidatus Similichlamydia</taxon>
    </lineage>
</organism>
<dbReference type="InterPro" id="IPR059000">
    <property type="entry name" value="ATPase_P-type_domA"/>
</dbReference>
<dbReference type="Gene3D" id="2.70.150.10">
    <property type="entry name" value="Calcium-transporting ATPase, cytoplasmic transduction domain A"/>
    <property type="match status" value="1"/>
</dbReference>
<evidence type="ECO:0000256" key="3">
    <source>
        <dbReference type="SAM" id="Phobius"/>
    </source>
</evidence>
<proteinExistence type="predicted"/>
<keyword evidence="3" id="KW-0812">Transmembrane</keyword>
<name>A0A369KFE8_9BACT</name>
<dbReference type="SUPFAM" id="SSF81653">
    <property type="entry name" value="Calcium ATPase, transduction domain A"/>
    <property type="match status" value="1"/>
</dbReference>